<evidence type="ECO:0000313" key="2">
    <source>
        <dbReference type="EMBL" id="KAL3506731.1"/>
    </source>
</evidence>
<accession>A0ABD2YII8</accession>
<evidence type="ECO:0000313" key="3">
    <source>
        <dbReference type="Proteomes" id="UP001630127"/>
    </source>
</evidence>
<evidence type="ECO:0000259" key="1">
    <source>
        <dbReference type="Pfam" id="PF03732"/>
    </source>
</evidence>
<dbReference type="Pfam" id="PF03732">
    <property type="entry name" value="Retrotrans_gag"/>
    <property type="match status" value="1"/>
</dbReference>
<reference evidence="2 3" key="1">
    <citation type="submission" date="2024-11" db="EMBL/GenBank/DDBJ databases">
        <title>A near-complete genome assembly of Cinchona calisaya.</title>
        <authorList>
            <person name="Lian D.C."/>
            <person name="Zhao X.W."/>
            <person name="Wei L."/>
        </authorList>
    </citation>
    <scope>NUCLEOTIDE SEQUENCE [LARGE SCALE GENOMIC DNA]</scope>
    <source>
        <tissue evidence="2">Nenye</tissue>
    </source>
</reference>
<proteinExistence type="predicted"/>
<keyword evidence="3" id="KW-1185">Reference proteome</keyword>
<dbReference type="InterPro" id="IPR005162">
    <property type="entry name" value="Retrotrans_gag_dom"/>
</dbReference>
<gene>
    <name evidence="2" type="ORF">ACH5RR_032113</name>
</gene>
<dbReference type="AlphaFoldDB" id="A0ABD2YII8"/>
<sequence>MAGGTVDRVQRLEVVVNQLMEQLGDLPEGYVLRSSLDETRDAVEAVRDHFQQVEQSFNARFVALERIQEDMAVLKRAVAGVELGGSTGHSSMARMKVPDPKHFDGERSAKELENFLWDMEQYFKAAAVPEEEKVSITSMYLAGDAKLWWRTRVSDDTVPQISTWAGLKTELKRQFLPTNTSWLAREALRRLKHTGGVREYVKDFSSLLLDIRGMSEDDKLFNFMAGLQQWAQTELQRQGVQNLQQAITAADRLVDFQTIRTNDSGQGVNNVNKEPMNGNARQKMKKKAVVTETVSGKAPFNYEKSKFGGCFICKGPHLARQCPKREQLSAVQADEDGPSCARMGSLQLVCDANEPQLS</sequence>
<feature type="domain" description="Retrotransposon gag" evidence="1">
    <location>
        <begin position="136"/>
        <end position="228"/>
    </location>
</feature>
<name>A0ABD2YII8_9GENT</name>
<comment type="caution">
    <text evidence="2">The sequence shown here is derived from an EMBL/GenBank/DDBJ whole genome shotgun (WGS) entry which is preliminary data.</text>
</comment>
<protein>
    <recommendedName>
        <fullName evidence="1">Retrotransposon gag domain-containing protein</fullName>
    </recommendedName>
</protein>
<dbReference type="EMBL" id="JBJUIK010000013">
    <property type="protein sequence ID" value="KAL3506731.1"/>
    <property type="molecule type" value="Genomic_DNA"/>
</dbReference>
<organism evidence="2 3">
    <name type="scientific">Cinchona calisaya</name>
    <dbReference type="NCBI Taxonomy" id="153742"/>
    <lineage>
        <taxon>Eukaryota</taxon>
        <taxon>Viridiplantae</taxon>
        <taxon>Streptophyta</taxon>
        <taxon>Embryophyta</taxon>
        <taxon>Tracheophyta</taxon>
        <taxon>Spermatophyta</taxon>
        <taxon>Magnoliopsida</taxon>
        <taxon>eudicotyledons</taxon>
        <taxon>Gunneridae</taxon>
        <taxon>Pentapetalae</taxon>
        <taxon>asterids</taxon>
        <taxon>lamiids</taxon>
        <taxon>Gentianales</taxon>
        <taxon>Rubiaceae</taxon>
        <taxon>Cinchonoideae</taxon>
        <taxon>Cinchoneae</taxon>
        <taxon>Cinchona</taxon>
    </lineage>
</organism>
<dbReference type="Proteomes" id="UP001630127">
    <property type="component" value="Unassembled WGS sequence"/>
</dbReference>